<sequence length="294" mass="31572">MAMGDWTRRDFFRRAAAAGAVTIGGPMLLSACASSDDTTTFEGAKESGKIKVGFGNEAPYGFTGPDGQLTGAEPEIARVVLRNMGIGEIEAVPSDFGQLIPGLQAKKFAIVAAGMSIRPDRCENASFSAPEFKVASSFLVPKGNPMGITRFEDITGKDVKIAVMSGAVEKDYAKEAGVPDDKIITIDTQDNVFRQVQDGRVYGAALLDITSRWLLKQNEGAPFETTESFQGSKSAPDVGAFTFRKEDTEFVNAFNTELQKVKDSGQWLEIVTPFGFSEANAPGPELKTEELCKA</sequence>
<dbReference type="NCBIfam" id="TIGR02995">
    <property type="entry name" value="ectoine_ehuB"/>
    <property type="match status" value="1"/>
</dbReference>
<dbReference type="PANTHER" id="PTHR35936">
    <property type="entry name" value="MEMBRANE-BOUND LYTIC MUREIN TRANSGLYCOSYLASE F"/>
    <property type="match status" value="1"/>
</dbReference>
<comment type="caution">
    <text evidence="3">The sequence shown here is derived from an EMBL/GenBank/DDBJ whole genome shotgun (WGS) entry which is preliminary data.</text>
</comment>
<dbReference type="InterPro" id="IPR006311">
    <property type="entry name" value="TAT_signal"/>
</dbReference>
<gene>
    <name evidence="3" type="primary">ehuB</name>
    <name evidence="3" type="ORF">CFN78_05950</name>
</gene>
<dbReference type="Pfam" id="PF00497">
    <property type="entry name" value="SBP_bac_3"/>
    <property type="match status" value="1"/>
</dbReference>
<name>A0A263D5R4_9PSEU</name>
<dbReference type="SUPFAM" id="SSF53850">
    <property type="entry name" value="Periplasmic binding protein-like II"/>
    <property type="match status" value="1"/>
</dbReference>
<dbReference type="SMART" id="SM00062">
    <property type="entry name" value="PBPb"/>
    <property type="match status" value="1"/>
</dbReference>
<evidence type="ECO:0000256" key="1">
    <source>
        <dbReference type="ARBA" id="ARBA00022729"/>
    </source>
</evidence>
<organism evidence="3 4">
    <name type="scientific">Amycolatopsis antarctica</name>
    <dbReference type="NCBI Taxonomy" id="1854586"/>
    <lineage>
        <taxon>Bacteria</taxon>
        <taxon>Bacillati</taxon>
        <taxon>Actinomycetota</taxon>
        <taxon>Actinomycetes</taxon>
        <taxon>Pseudonocardiales</taxon>
        <taxon>Pseudonocardiaceae</taxon>
        <taxon>Amycolatopsis</taxon>
    </lineage>
</organism>
<dbReference type="OrthoDB" id="9768183at2"/>
<dbReference type="AlphaFoldDB" id="A0A263D5R4"/>
<dbReference type="GO" id="GO:0033294">
    <property type="term" value="F:ectoine binding"/>
    <property type="evidence" value="ECO:0007669"/>
    <property type="project" value="InterPro"/>
</dbReference>
<dbReference type="InterPro" id="IPR001638">
    <property type="entry name" value="Solute-binding_3/MltF_N"/>
</dbReference>
<evidence type="ECO:0000313" key="4">
    <source>
        <dbReference type="Proteomes" id="UP000242444"/>
    </source>
</evidence>
<dbReference type="RefSeq" id="WP_094861601.1">
    <property type="nucleotide sequence ID" value="NZ_NKYE01000003.1"/>
</dbReference>
<feature type="domain" description="Solute-binding protein family 3/N-terminal" evidence="2">
    <location>
        <begin position="49"/>
        <end position="271"/>
    </location>
</feature>
<evidence type="ECO:0000259" key="2">
    <source>
        <dbReference type="SMART" id="SM00062"/>
    </source>
</evidence>
<protein>
    <submittedName>
        <fullName evidence="3">Ectoine/hydroxyectoine ABC transporter substrate-binding protein EhuB</fullName>
    </submittedName>
</protein>
<dbReference type="InterPro" id="IPR014337">
    <property type="entry name" value="Ectoine_EhuB"/>
</dbReference>
<proteinExistence type="predicted"/>
<evidence type="ECO:0000313" key="3">
    <source>
        <dbReference type="EMBL" id="OZM73844.1"/>
    </source>
</evidence>
<dbReference type="InParanoid" id="A0A263D5R4"/>
<dbReference type="Proteomes" id="UP000242444">
    <property type="component" value="Unassembled WGS sequence"/>
</dbReference>
<keyword evidence="1" id="KW-0732">Signal</keyword>
<accession>A0A263D5R4</accession>
<dbReference type="PROSITE" id="PS51318">
    <property type="entry name" value="TAT"/>
    <property type="match status" value="1"/>
</dbReference>
<dbReference type="EMBL" id="NKYE01000003">
    <property type="protein sequence ID" value="OZM73844.1"/>
    <property type="molecule type" value="Genomic_DNA"/>
</dbReference>
<dbReference type="CDD" id="cd01002">
    <property type="entry name" value="PBP2_Ehub_like"/>
    <property type="match status" value="1"/>
</dbReference>
<reference evidence="3 4" key="1">
    <citation type="submission" date="2017-07" db="EMBL/GenBank/DDBJ databases">
        <title>Amycolatopsis antarcticus sp. nov., isolated from the surface of an Antarcticus brown macroalga.</title>
        <authorList>
            <person name="Wang J."/>
            <person name="Leiva S."/>
            <person name="Huang J."/>
            <person name="Huang Y."/>
        </authorList>
    </citation>
    <scope>NUCLEOTIDE SEQUENCE [LARGE SCALE GENOMIC DNA]</scope>
    <source>
        <strain evidence="3 4">AU-G6</strain>
    </source>
</reference>
<dbReference type="Gene3D" id="3.40.190.10">
    <property type="entry name" value="Periplasmic binding protein-like II"/>
    <property type="match status" value="2"/>
</dbReference>
<keyword evidence="4" id="KW-1185">Reference proteome</keyword>
<dbReference type="PANTHER" id="PTHR35936:SF17">
    <property type="entry name" value="ARGININE-BINDING EXTRACELLULAR PROTEIN ARTP"/>
    <property type="match status" value="1"/>
</dbReference>
<dbReference type="GO" id="GO:0051470">
    <property type="term" value="P:ectoine transmembrane transport"/>
    <property type="evidence" value="ECO:0007669"/>
    <property type="project" value="InterPro"/>
</dbReference>